<proteinExistence type="predicted"/>
<evidence type="ECO:0000313" key="2">
    <source>
        <dbReference type="Proteomes" id="UP001223072"/>
    </source>
</evidence>
<accession>A0ABU0RHL3</accession>
<gene>
    <name evidence="1" type="ORF">QFZ49_001381</name>
</gene>
<organism evidence="1 2">
    <name type="scientific">Streptomyces turgidiscabies</name>
    <dbReference type="NCBI Taxonomy" id="85558"/>
    <lineage>
        <taxon>Bacteria</taxon>
        <taxon>Bacillati</taxon>
        <taxon>Actinomycetota</taxon>
        <taxon>Actinomycetes</taxon>
        <taxon>Kitasatosporales</taxon>
        <taxon>Streptomycetaceae</taxon>
        <taxon>Streptomyces</taxon>
    </lineage>
</organism>
<comment type="caution">
    <text evidence="1">The sequence shown here is derived from an EMBL/GenBank/DDBJ whole genome shotgun (WGS) entry which is preliminary data.</text>
</comment>
<dbReference type="EMBL" id="JAUSZS010000002">
    <property type="protein sequence ID" value="MDQ0931474.1"/>
    <property type="molecule type" value="Genomic_DNA"/>
</dbReference>
<reference evidence="1 2" key="1">
    <citation type="submission" date="2023-07" db="EMBL/GenBank/DDBJ databases">
        <title>Comparative genomics of wheat-associated soil bacteria to identify genetic determinants of phenazine resistance.</title>
        <authorList>
            <person name="Mouncey N."/>
        </authorList>
    </citation>
    <scope>NUCLEOTIDE SEQUENCE [LARGE SCALE GENOMIC DNA]</scope>
    <source>
        <strain evidence="1 2">W2I16</strain>
    </source>
</reference>
<dbReference type="Proteomes" id="UP001223072">
    <property type="component" value="Unassembled WGS sequence"/>
</dbReference>
<protein>
    <submittedName>
        <fullName evidence="1">Uncharacterized protein</fullName>
    </submittedName>
</protein>
<evidence type="ECO:0000313" key="1">
    <source>
        <dbReference type="EMBL" id="MDQ0931474.1"/>
    </source>
</evidence>
<sequence length="72" mass="7089">MRSPAVPERARAAGVVPGFPVGASALAASGRVEAATLSSETAFAIRSGVQKRASAPASLAESTVAPPDSRAV</sequence>
<name>A0ABU0RHL3_9ACTN</name>
<keyword evidence="2" id="KW-1185">Reference proteome</keyword>